<dbReference type="Gene3D" id="6.10.140.2220">
    <property type="match status" value="2"/>
</dbReference>
<evidence type="ECO:0000313" key="5">
    <source>
        <dbReference type="EMBL" id="QBK92417.1"/>
    </source>
</evidence>
<evidence type="ECO:0000256" key="2">
    <source>
        <dbReference type="ARBA" id="ARBA00022771"/>
    </source>
</evidence>
<name>A0A481Z9D6_9VIRU</name>
<accession>A0A481Z9D6</accession>
<dbReference type="PROSITE" id="PS50865">
    <property type="entry name" value="ZF_MYND_2"/>
    <property type="match status" value="1"/>
</dbReference>
<reference evidence="5" key="1">
    <citation type="journal article" date="2019" name="MBio">
        <title>Virus Genomes from Deep Sea Sediments Expand the Ocean Megavirome and Support Independent Origins of Viral Gigantism.</title>
        <authorList>
            <person name="Backstrom D."/>
            <person name="Yutin N."/>
            <person name="Jorgensen S.L."/>
            <person name="Dharamshi J."/>
            <person name="Homa F."/>
            <person name="Zaremba-Niedwiedzka K."/>
            <person name="Spang A."/>
            <person name="Wolf Y.I."/>
            <person name="Koonin E.V."/>
            <person name="Ettema T.J."/>
        </authorList>
    </citation>
    <scope>NUCLEOTIDE SEQUENCE</scope>
</reference>
<evidence type="ECO:0000259" key="4">
    <source>
        <dbReference type="PROSITE" id="PS50865"/>
    </source>
</evidence>
<sequence length="132" mass="15452">MEDIVNKIQCLCGKIAHFQCKKCKTIKYCSSKCKKKNRKKHEKVCSKYLDRKIPTKEEDDQCIEDLVDDMIDQMLRDNKCPCGRKAILICPQCKTSVFCSKECLQKDSNQHMKTCSEKQMMINLKVHLNKKD</sequence>
<dbReference type="GO" id="GO:0008270">
    <property type="term" value="F:zinc ion binding"/>
    <property type="evidence" value="ECO:0007669"/>
    <property type="project" value="UniProtKB-KW"/>
</dbReference>
<dbReference type="Pfam" id="PF01753">
    <property type="entry name" value="zf-MYND"/>
    <property type="match status" value="2"/>
</dbReference>
<keyword evidence="2" id="KW-0863">Zinc-finger</keyword>
<gene>
    <name evidence="5" type="ORF">LCPAC401_00550</name>
</gene>
<feature type="domain" description="MYND-type" evidence="4">
    <location>
        <begin position="12"/>
        <end position="45"/>
    </location>
</feature>
<keyword evidence="1" id="KW-0479">Metal-binding</keyword>
<protein>
    <recommendedName>
        <fullName evidence="4">MYND-type domain-containing protein</fullName>
    </recommendedName>
</protein>
<dbReference type="SUPFAM" id="SSF144232">
    <property type="entry name" value="HIT/MYND zinc finger-like"/>
    <property type="match status" value="2"/>
</dbReference>
<dbReference type="EMBL" id="MK500577">
    <property type="protein sequence ID" value="QBK92417.1"/>
    <property type="molecule type" value="Genomic_DNA"/>
</dbReference>
<dbReference type="InterPro" id="IPR002893">
    <property type="entry name" value="Znf_MYND"/>
</dbReference>
<proteinExistence type="predicted"/>
<evidence type="ECO:0000256" key="1">
    <source>
        <dbReference type="ARBA" id="ARBA00022723"/>
    </source>
</evidence>
<organism evidence="5">
    <name type="scientific">Pithovirus LCPAC401</name>
    <dbReference type="NCBI Taxonomy" id="2506595"/>
    <lineage>
        <taxon>Viruses</taxon>
        <taxon>Pithoviruses</taxon>
    </lineage>
</organism>
<keyword evidence="3" id="KW-0862">Zinc</keyword>
<evidence type="ECO:0000256" key="3">
    <source>
        <dbReference type="ARBA" id="ARBA00022833"/>
    </source>
</evidence>